<gene>
    <name evidence="12" type="ORF">GGR04_002103</name>
</gene>
<dbReference type="NCBIfam" id="TIGR00831">
    <property type="entry name" value="a_cpa1"/>
    <property type="match status" value="1"/>
</dbReference>
<feature type="transmembrane region" description="Helical" evidence="10">
    <location>
        <begin position="349"/>
        <end position="378"/>
    </location>
</feature>
<feature type="transmembrane region" description="Helical" evidence="10">
    <location>
        <begin position="269"/>
        <end position="290"/>
    </location>
</feature>
<dbReference type="Proteomes" id="UP000542776">
    <property type="component" value="Unassembled WGS sequence"/>
</dbReference>
<keyword evidence="6 10" id="KW-0915">Sodium</keyword>
<feature type="domain" description="Cation/H+ exchanger transmembrane" evidence="11">
    <location>
        <begin position="13"/>
        <end position="415"/>
    </location>
</feature>
<keyword evidence="8 10" id="KW-0472">Membrane</keyword>
<evidence type="ECO:0000256" key="7">
    <source>
        <dbReference type="ARBA" id="ARBA00023065"/>
    </source>
</evidence>
<dbReference type="RefSeq" id="WP_183199797.1">
    <property type="nucleotide sequence ID" value="NZ_JACIEK010000004.1"/>
</dbReference>
<feature type="transmembrane region" description="Helical" evidence="10">
    <location>
        <begin position="82"/>
        <end position="105"/>
    </location>
</feature>
<feature type="transmembrane region" description="Helical" evidence="10">
    <location>
        <begin position="310"/>
        <end position="337"/>
    </location>
</feature>
<feature type="transmembrane region" description="Helical" evidence="10">
    <location>
        <begin position="390"/>
        <end position="414"/>
    </location>
</feature>
<keyword evidence="4 10" id="KW-0812">Transmembrane</keyword>
<evidence type="ECO:0000256" key="1">
    <source>
        <dbReference type="ARBA" id="ARBA00004651"/>
    </source>
</evidence>
<keyword evidence="10" id="KW-0050">Antiport</keyword>
<dbReference type="GO" id="GO:0015385">
    <property type="term" value="F:sodium:proton antiporter activity"/>
    <property type="evidence" value="ECO:0007669"/>
    <property type="project" value="InterPro"/>
</dbReference>
<dbReference type="GO" id="GO:0005886">
    <property type="term" value="C:plasma membrane"/>
    <property type="evidence" value="ECO:0007669"/>
    <property type="project" value="UniProtKB-SubCell"/>
</dbReference>
<dbReference type="PANTHER" id="PTHR10110">
    <property type="entry name" value="SODIUM/HYDROGEN EXCHANGER"/>
    <property type="match status" value="1"/>
</dbReference>
<keyword evidence="7 10" id="KW-0406">Ion transport</keyword>
<dbReference type="AlphaFoldDB" id="A0A7W6EHI4"/>
<dbReference type="InterPro" id="IPR006153">
    <property type="entry name" value="Cation/H_exchanger_TM"/>
</dbReference>
<evidence type="ECO:0000256" key="3">
    <source>
        <dbReference type="ARBA" id="ARBA00022475"/>
    </source>
</evidence>
<feature type="transmembrane region" description="Helical" evidence="10">
    <location>
        <begin position="111"/>
        <end position="132"/>
    </location>
</feature>
<dbReference type="InterPro" id="IPR004705">
    <property type="entry name" value="Cation/H_exchanger_CPA1_bac"/>
</dbReference>
<dbReference type="GO" id="GO:0051453">
    <property type="term" value="P:regulation of intracellular pH"/>
    <property type="evidence" value="ECO:0007669"/>
    <property type="project" value="TreeGrafter"/>
</dbReference>
<evidence type="ECO:0000256" key="4">
    <source>
        <dbReference type="ARBA" id="ARBA00022692"/>
    </source>
</evidence>
<protein>
    <submittedName>
        <fullName evidence="12">CPA1 family monovalent cation:H+ antiporter</fullName>
    </submittedName>
</protein>
<feature type="transmembrane region" description="Helical" evidence="10">
    <location>
        <begin position="178"/>
        <end position="199"/>
    </location>
</feature>
<dbReference type="GO" id="GO:0098719">
    <property type="term" value="P:sodium ion import across plasma membrane"/>
    <property type="evidence" value="ECO:0007669"/>
    <property type="project" value="TreeGrafter"/>
</dbReference>
<dbReference type="EMBL" id="JACIEK010000004">
    <property type="protein sequence ID" value="MBB3998264.1"/>
    <property type="molecule type" value="Genomic_DNA"/>
</dbReference>
<evidence type="ECO:0000256" key="9">
    <source>
        <dbReference type="ARBA" id="ARBA00023201"/>
    </source>
</evidence>
<organism evidence="12 13">
    <name type="scientific">Aureimonas pseudogalii</name>
    <dbReference type="NCBI Taxonomy" id="1744844"/>
    <lineage>
        <taxon>Bacteria</taxon>
        <taxon>Pseudomonadati</taxon>
        <taxon>Pseudomonadota</taxon>
        <taxon>Alphaproteobacteria</taxon>
        <taxon>Hyphomicrobiales</taxon>
        <taxon>Aurantimonadaceae</taxon>
        <taxon>Aureimonas</taxon>
    </lineage>
</organism>
<evidence type="ECO:0000256" key="5">
    <source>
        <dbReference type="ARBA" id="ARBA00022989"/>
    </source>
</evidence>
<evidence type="ECO:0000313" key="13">
    <source>
        <dbReference type="Proteomes" id="UP000542776"/>
    </source>
</evidence>
<keyword evidence="5 10" id="KW-1133">Transmembrane helix</keyword>
<dbReference type="Pfam" id="PF00999">
    <property type="entry name" value="Na_H_Exchanger"/>
    <property type="match status" value="1"/>
</dbReference>
<comment type="caution">
    <text evidence="10">Lacks conserved residue(s) required for the propagation of feature annotation.</text>
</comment>
<comment type="subcellular location">
    <subcellularLocation>
        <location evidence="10">Cell inner membrane</location>
        <topology evidence="10">Multi-pass membrane protein</topology>
    </subcellularLocation>
    <subcellularLocation>
        <location evidence="1">Cell membrane</location>
        <topology evidence="1">Multi-pass membrane protein</topology>
    </subcellularLocation>
</comment>
<keyword evidence="9 10" id="KW-0739">Sodium transport</keyword>
<keyword evidence="3" id="KW-1003">Cell membrane</keyword>
<keyword evidence="2 10" id="KW-0813">Transport</keyword>
<evidence type="ECO:0000256" key="2">
    <source>
        <dbReference type="ARBA" id="ARBA00022448"/>
    </source>
</evidence>
<sequence length="540" mass="57404">MEIVFVILALLVAVTVSGTAERILPIPLPLIQIAFGVGLALSPLPSAVLNPEIFFLLLLPPLLFLDGWRIPKAALRQDGRLILALALGLVVFTVVGIGLLIHALIPSMPVAVAFALAAVLAPTDPIAVSAIAKQAPVPQRLMHILEGESLLNDASGLVCLRFAVAAALTGSFSPTDAFATFVWLSLVGVALGVLVTLAVTRLQERILSRVGEDPGTQTLLSLLIPFAVYLVAEKVHASGILAAVSAGITMSYVENQGRALALTRMRRSAVWDTVQLAANGAIFVLLGEQLPVILERASGGALLEGGPLRLVLLAVTITAALAFLRFVWVCVSIALTLRRGRRSGLPRGPFPFGLALATSLAGVKGAVTLAGILTLPFALADGSPFPARDLAIFLAMTVILVSLLAATLVLPIVLRRIQLPPAPEAVDHERMVRAKAGEAARDAIQTLRASLSRTASDPGLYDEAAVRALQRYQRYDDGAEASGTSRGREMVQAERRLRLAGLRAERDALFDLRRRHTIPDALLARLIREVDLLETRFAEG</sequence>
<keyword evidence="10" id="KW-0997">Cell inner membrane</keyword>
<accession>A0A7W6EHI4</accession>
<evidence type="ECO:0000259" key="11">
    <source>
        <dbReference type="Pfam" id="PF00999"/>
    </source>
</evidence>
<comment type="caution">
    <text evidence="12">The sequence shown here is derived from an EMBL/GenBank/DDBJ whole genome shotgun (WGS) entry which is preliminary data.</text>
</comment>
<comment type="similarity">
    <text evidence="10">Belongs to the monovalent cation:proton antiporter 1 (CPA1) transporter (TC 2.A.36) family.</text>
</comment>
<proteinExistence type="inferred from homology"/>
<dbReference type="GO" id="GO:0015386">
    <property type="term" value="F:potassium:proton antiporter activity"/>
    <property type="evidence" value="ECO:0007669"/>
    <property type="project" value="TreeGrafter"/>
</dbReference>
<reference evidence="12 13" key="1">
    <citation type="submission" date="2020-08" db="EMBL/GenBank/DDBJ databases">
        <title>Genomic Encyclopedia of Type Strains, Phase IV (KMG-IV): sequencing the most valuable type-strain genomes for metagenomic binning, comparative biology and taxonomic classification.</title>
        <authorList>
            <person name="Goeker M."/>
        </authorList>
    </citation>
    <scope>NUCLEOTIDE SEQUENCE [LARGE SCALE GENOMIC DNA]</scope>
    <source>
        <strain evidence="12 13">DSM 102238</strain>
    </source>
</reference>
<dbReference type="PANTHER" id="PTHR10110:SF86">
    <property type="entry name" value="SODIUM_HYDROGEN EXCHANGER 7"/>
    <property type="match status" value="1"/>
</dbReference>
<comment type="function">
    <text evidence="10">Na(+)/H(+) antiporter that extrudes sodium in exchange for external protons.</text>
</comment>
<evidence type="ECO:0000256" key="8">
    <source>
        <dbReference type="ARBA" id="ARBA00023136"/>
    </source>
</evidence>
<evidence type="ECO:0000313" key="12">
    <source>
        <dbReference type="EMBL" id="MBB3998264.1"/>
    </source>
</evidence>
<dbReference type="InterPro" id="IPR018422">
    <property type="entry name" value="Cation/H_exchanger_CPA1"/>
</dbReference>
<dbReference type="Gene3D" id="6.10.140.1330">
    <property type="match status" value="1"/>
</dbReference>
<evidence type="ECO:0000256" key="10">
    <source>
        <dbReference type="RuleBase" id="RU366002"/>
    </source>
</evidence>
<evidence type="ECO:0000256" key="6">
    <source>
        <dbReference type="ARBA" id="ARBA00023053"/>
    </source>
</evidence>
<name>A0A7W6EHI4_9HYPH</name>
<keyword evidence="13" id="KW-1185">Reference proteome</keyword>